<reference evidence="1" key="1">
    <citation type="submission" date="2022-06" db="EMBL/GenBank/DDBJ databases">
        <title>Whole genome shotgun sequencing (WGS) of Rathayibacter sp. ZW T2_19, isolated from stored onions (Allium cepa).</title>
        <authorList>
            <person name="Stoll D.A."/>
            <person name="Huch M."/>
        </authorList>
    </citation>
    <scope>NUCLEOTIDE SEQUENCE</scope>
    <source>
        <strain evidence="1">ZW T2_19</strain>
    </source>
</reference>
<dbReference type="Gene3D" id="2.130.10.30">
    <property type="entry name" value="Regulator of chromosome condensation 1/beta-lactamase-inhibitor protein II"/>
    <property type="match status" value="1"/>
</dbReference>
<accession>A0A9X2DZI8</accession>
<evidence type="ECO:0000313" key="1">
    <source>
        <dbReference type="EMBL" id="MCM6764130.1"/>
    </source>
</evidence>
<evidence type="ECO:0000313" key="2">
    <source>
        <dbReference type="Proteomes" id="UP001155240"/>
    </source>
</evidence>
<gene>
    <name evidence="1" type="ORF">NB037_17080</name>
</gene>
<dbReference type="Proteomes" id="UP001155240">
    <property type="component" value="Unassembled WGS sequence"/>
</dbReference>
<sequence length="469" mass="47467">MPATAASPSGSIAFGRSSYETHPDRIVTGISGSLSKSSGTFPAEVTLTYPAGFSGPATAAVDLSSGRFLLDAVRAPATPSSGLVHASAPGYGSASATLSALATPILPTAGPAVSWGYITMNGTGGSNRNYAAAPTKVVNAGYTSYLDIAQVGDEATYVITGDGRSLVSFLYAAVTERRITVALNNGETLAALAGGPQWIAVLTSEGRVFTSHYSVTNLTNAYQRVVPGLTFVKIAHFDSDGAGAVGLASNGTVWILRATAAPMQVTDSSNAPLSGIVDIAAGRNPKITALKSDGTVWSVGASSGTSSSTPSSSLAHQVWAGAEGNPLIASSLAVHSSPYSDSAYVTAAVGRDGLIWVWGSRVSFQVRGASDTARFARSVDVVTDLGLSGVSVKNVSVSAPIFVTLSNGRVASFGNPGDEGERGDGTSSNFIAAGGESFTPSYVVTQQGVPIEGIDRVATTRGGGWAIIA</sequence>
<dbReference type="RefSeq" id="WP_251947911.1">
    <property type="nucleotide sequence ID" value="NZ_JAMRYM010000113.1"/>
</dbReference>
<comment type="caution">
    <text evidence="1">The sequence shown here is derived from an EMBL/GenBank/DDBJ whole genome shotgun (WGS) entry which is preliminary data.</text>
</comment>
<dbReference type="InterPro" id="IPR009091">
    <property type="entry name" value="RCC1/BLIP-II"/>
</dbReference>
<organism evidence="1 2">
    <name type="scientific">Rathayibacter rubneri</name>
    <dbReference type="NCBI Taxonomy" id="2950106"/>
    <lineage>
        <taxon>Bacteria</taxon>
        <taxon>Bacillati</taxon>
        <taxon>Actinomycetota</taxon>
        <taxon>Actinomycetes</taxon>
        <taxon>Micrococcales</taxon>
        <taxon>Microbacteriaceae</taxon>
        <taxon>Rathayibacter</taxon>
    </lineage>
</organism>
<proteinExistence type="predicted"/>
<dbReference type="AlphaFoldDB" id="A0A9X2DZI8"/>
<name>A0A9X2DZI8_9MICO</name>
<keyword evidence="2" id="KW-1185">Reference proteome</keyword>
<dbReference type="EMBL" id="JAMRYM010000113">
    <property type="protein sequence ID" value="MCM6764130.1"/>
    <property type="molecule type" value="Genomic_DNA"/>
</dbReference>
<evidence type="ECO:0008006" key="3">
    <source>
        <dbReference type="Google" id="ProtNLM"/>
    </source>
</evidence>
<protein>
    <recommendedName>
        <fullName evidence="3">Regulator of chromosome condensation (RCC1) repeat-containing protein</fullName>
    </recommendedName>
</protein>
<dbReference type="SUPFAM" id="SSF50985">
    <property type="entry name" value="RCC1/BLIP-II"/>
    <property type="match status" value="1"/>
</dbReference>